<evidence type="ECO:0000256" key="1">
    <source>
        <dbReference type="SAM" id="Phobius"/>
    </source>
</evidence>
<keyword evidence="1" id="KW-0472">Membrane</keyword>
<reference evidence="3" key="1">
    <citation type="submission" date="2016-11" db="UniProtKB">
        <authorList>
            <consortium name="WormBaseParasite"/>
        </authorList>
    </citation>
    <scope>IDENTIFICATION</scope>
</reference>
<keyword evidence="1" id="KW-0812">Transmembrane</keyword>
<accession>A0A1I7WH91</accession>
<feature type="transmembrane region" description="Helical" evidence="1">
    <location>
        <begin position="170"/>
        <end position="191"/>
    </location>
</feature>
<sequence length="261" mass="30593">MKPKLMADTAIFISNCYLTSEKKAVVGKNIDDDFHSKKVMKTYLWKNVTFIYNLTPIPNIWLKLQNPHSDQNYELCYLLHSNTTSAIISAITRPTVDIIRNSSIFWDLNLIFKITHCNMIDPVTYLVVEEVPPIFPHFLAGFKYNQIQKDTYRTINIVEQKQSISKRVKLSILLLNIVTGIYPFIYLHITVLCKNKTFLLIRNFILLHLLVDLTFFSEKYSFQSYNQNNDDVINSRMLLTRDERGNVILDDYNTENSIYMK</sequence>
<organism evidence="2 3">
    <name type="scientific">Heterorhabditis bacteriophora</name>
    <name type="common">Entomopathogenic nematode worm</name>
    <dbReference type="NCBI Taxonomy" id="37862"/>
    <lineage>
        <taxon>Eukaryota</taxon>
        <taxon>Metazoa</taxon>
        <taxon>Ecdysozoa</taxon>
        <taxon>Nematoda</taxon>
        <taxon>Chromadorea</taxon>
        <taxon>Rhabditida</taxon>
        <taxon>Rhabditina</taxon>
        <taxon>Rhabditomorpha</taxon>
        <taxon>Strongyloidea</taxon>
        <taxon>Heterorhabditidae</taxon>
        <taxon>Heterorhabditis</taxon>
    </lineage>
</organism>
<dbReference type="Proteomes" id="UP000095283">
    <property type="component" value="Unplaced"/>
</dbReference>
<evidence type="ECO:0000313" key="3">
    <source>
        <dbReference type="WBParaSite" id="Hba_04365"/>
    </source>
</evidence>
<keyword evidence="2" id="KW-1185">Reference proteome</keyword>
<keyword evidence="1" id="KW-1133">Transmembrane helix</keyword>
<proteinExistence type="predicted"/>
<dbReference type="AlphaFoldDB" id="A0A1I7WH91"/>
<dbReference type="WBParaSite" id="Hba_04365">
    <property type="protein sequence ID" value="Hba_04365"/>
    <property type="gene ID" value="Hba_04365"/>
</dbReference>
<protein>
    <submittedName>
        <fullName evidence="3">Transmembrane protein</fullName>
    </submittedName>
</protein>
<name>A0A1I7WH91_HETBA</name>
<evidence type="ECO:0000313" key="2">
    <source>
        <dbReference type="Proteomes" id="UP000095283"/>
    </source>
</evidence>